<proteinExistence type="predicted"/>
<name>A0AAQ4EAF0_AMBAM</name>
<evidence type="ECO:0000313" key="6">
    <source>
        <dbReference type="Proteomes" id="UP001321473"/>
    </source>
</evidence>
<dbReference type="AlphaFoldDB" id="A0AAQ4EAF0"/>
<dbReference type="Gene3D" id="2.60.120.290">
    <property type="entry name" value="Spermadhesin, CUB domain"/>
    <property type="match status" value="1"/>
</dbReference>
<accession>A0AAQ4EAF0</accession>
<dbReference type="PANTHER" id="PTHR24255">
    <property type="entry name" value="COMPLEMENT COMPONENT 1, S SUBCOMPONENT-RELATED"/>
    <property type="match status" value="1"/>
</dbReference>
<feature type="non-terminal residue" evidence="5">
    <location>
        <position position="1"/>
    </location>
</feature>
<protein>
    <recommendedName>
        <fullName evidence="4">CUB domain-containing protein</fullName>
    </recommendedName>
</protein>
<dbReference type="SUPFAM" id="SSF49854">
    <property type="entry name" value="Spermadhesin, CUB domain"/>
    <property type="match status" value="1"/>
</dbReference>
<evidence type="ECO:0000256" key="2">
    <source>
        <dbReference type="PROSITE-ProRule" id="PRU00059"/>
    </source>
</evidence>
<feature type="domain" description="CUB" evidence="4">
    <location>
        <begin position="9"/>
        <end position="120"/>
    </location>
</feature>
<feature type="compositionally biased region" description="Basic and acidic residues" evidence="3">
    <location>
        <begin position="144"/>
        <end position="153"/>
    </location>
</feature>
<reference evidence="5 6" key="1">
    <citation type="journal article" date="2023" name="Arcadia Sci">
        <title>De novo assembly of a long-read Amblyomma americanum tick genome.</title>
        <authorList>
            <person name="Chou S."/>
            <person name="Poskanzer K.E."/>
            <person name="Rollins M."/>
            <person name="Thuy-Boun P.S."/>
        </authorList>
    </citation>
    <scope>NUCLEOTIDE SEQUENCE [LARGE SCALE GENOMIC DNA]</scope>
    <source>
        <strain evidence="5">F_SG_1</strain>
        <tissue evidence="5">Salivary glands</tissue>
    </source>
</reference>
<dbReference type="GO" id="GO:0004252">
    <property type="term" value="F:serine-type endopeptidase activity"/>
    <property type="evidence" value="ECO:0007669"/>
    <property type="project" value="TreeGrafter"/>
</dbReference>
<keyword evidence="1" id="KW-1015">Disulfide bond</keyword>
<evidence type="ECO:0000313" key="5">
    <source>
        <dbReference type="EMBL" id="KAK8771725.1"/>
    </source>
</evidence>
<dbReference type="InterPro" id="IPR000859">
    <property type="entry name" value="CUB_dom"/>
</dbReference>
<evidence type="ECO:0000256" key="3">
    <source>
        <dbReference type="SAM" id="MobiDB-lite"/>
    </source>
</evidence>
<dbReference type="SMART" id="SM00042">
    <property type="entry name" value="CUB"/>
    <property type="match status" value="1"/>
</dbReference>
<gene>
    <name evidence="5" type="ORF">V5799_025030</name>
</gene>
<feature type="region of interest" description="Disordered" evidence="3">
    <location>
        <begin position="120"/>
        <end position="153"/>
    </location>
</feature>
<dbReference type="PROSITE" id="PS01180">
    <property type="entry name" value="CUB"/>
    <property type="match status" value="1"/>
</dbReference>
<dbReference type="GO" id="GO:0005615">
    <property type="term" value="C:extracellular space"/>
    <property type="evidence" value="ECO:0007669"/>
    <property type="project" value="TreeGrafter"/>
</dbReference>
<comment type="caution">
    <text evidence="5">The sequence shown here is derived from an EMBL/GenBank/DDBJ whole genome shotgun (WGS) entry which is preliminary data.</text>
</comment>
<dbReference type="PANTHER" id="PTHR24255:SF31">
    <property type="entry name" value="CUBILIN-LIKE PROTEIN"/>
    <property type="match status" value="1"/>
</dbReference>
<evidence type="ECO:0000256" key="1">
    <source>
        <dbReference type="ARBA" id="ARBA00023157"/>
    </source>
</evidence>
<dbReference type="Proteomes" id="UP001321473">
    <property type="component" value="Unassembled WGS sequence"/>
</dbReference>
<organism evidence="5 6">
    <name type="scientific">Amblyomma americanum</name>
    <name type="common">Lone star tick</name>
    <dbReference type="NCBI Taxonomy" id="6943"/>
    <lineage>
        <taxon>Eukaryota</taxon>
        <taxon>Metazoa</taxon>
        <taxon>Ecdysozoa</taxon>
        <taxon>Arthropoda</taxon>
        <taxon>Chelicerata</taxon>
        <taxon>Arachnida</taxon>
        <taxon>Acari</taxon>
        <taxon>Parasitiformes</taxon>
        <taxon>Ixodida</taxon>
        <taxon>Ixodoidea</taxon>
        <taxon>Ixodidae</taxon>
        <taxon>Amblyomminae</taxon>
        <taxon>Amblyomma</taxon>
    </lineage>
</organism>
<dbReference type="Pfam" id="PF00431">
    <property type="entry name" value="CUB"/>
    <property type="match status" value="1"/>
</dbReference>
<comment type="caution">
    <text evidence="2">Lacks conserved residue(s) required for the propagation of feature annotation.</text>
</comment>
<dbReference type="InterPro" id="IPR035914">
    <property type="entry name" value="Sperma_CUB_dom_sf"/>
</dbReference>
<dbReference type="CDD" id="cd00041">
    <property type="entry name" value="CUB"/>
    <property type="match status" value="1"/>
</dbReference>
<evidence type="ECO:0000259" key="4">
    <source>
        <dbReference type="PROSITE" id="PS01180"/>
    </source>
</evidence>
<sequence>PPAPPNPLCDYCQREARGQLSSPNYPQQYGPNARCTYRLEPVPGHCHVEMYFHFFDVESSPGCMKDYLEVDKTQRHCGNDLNKAIRKFPFPDGPSPEIRILFVTDGYGGGTGFHLEYRQLPCKPSPPQNQDGGAPAAQAPTANSERKGGVHDKPGIVTASIFVENAAPGDRFLRESNKAS</sequence>
<dbReference type="EMBL" id="JARKHS020019387">
    <property type="protein sequence ID" value="KAK8771725.1"/>
    <property type="molecule type" value="Genomic_DNA"/>
</dbReference>
<keyword evidence="6" id="KW-1185">Reference proteome</keyword>